<dbReference type="SMART" id="SM00515">
    <property type="entry name" value="eIF5C"/>
    <property type="match status" value="1"/>
</dbReference>
<evidence type="ECO:0000256" key="2">
    <source>
        <dbReference type="ARBA" id="ARBA00022540"/>
    </source>
</evidence>
<dbReference type="InterPro" id="IPR016190">
    <property type="entry name" value="Transl_init_fac_IF2/IF5_Zn-bd"/>
</dbReference>
<proteinExistence type="inferred from homology"/>
<dbReference type="SUPFAM" id="SSF48371">
    <property type="entry name" value="ARM repeat"/>
    <property type="match status" value="1"/>
</dbReference>
<dbReference type="FunFam" id="2.20.25.350:FF:000001">
    <property type="entry name" value="Eukaryotic translation initiation factor 5"/>
    <property type="match status" value="1"/>
</dbReference>
<feature type="compositionally biased region" description="Low complexity" evidence="6">
    <location>
        <begin position="147"/>
        <end position="162"/>
    </location>
</feature>
<gene>
    <name evidence="8" type="ORF">SAPINGB_P005729</name>
</gene>
<evidence type="ECO:0000313" key="8">
    <source>
        <dbReference type="EMBL" id="VVT57505.1"/>
    </source>
</evidence>
<evidence type="ECO:0000256" key="6">
    <source>
        <dbReference type="SAM" id="MobiDB-lite"/>
    </source>
</evidence>
<evidence type="ECO:0000313" key="9">
    <source>
        <dbReference type="Proteomes" id="UP000398389"/>
    </source>
</evidence>
<dbReference type="SMART" id="SM00653">
    <property type="entry name" value="eIF2B_5"/>
    <property type="match status" value="1"/>
</dbReference>
<organism evidence="8 9">
    <name type="scientific">Magnusiomyces paraingens</name>
    <dbReference type="NCBI Taxonomy" id="2606893"/>
    <lineage>
        <taxon>Eukaryota</taxon>
        <taxon>Fungi</taxon>
        <taxon>Dikarya</taxon>
        <taxon>Ascomycota</taxon>
        <taxon>Saccharomycotina</taxon>
        <taxon>Dipodascomycetes</taxon>
        <taxon>Dipodascales</taxon>
        <taxon>Dipodascaceae</taxon>
        <taxon>Magnusiomyces</taxon>
    </lineage>
</organism>
<dbReference type="Proteomes" id="UP000398389">
    <property type="component" value="Unassembled WGS sequence"/>
</dbReference>
<feature type="compositionally biased region" description="Acidic residues" evidence="6">
    <location>
        <begin position="185"/>
        <end position="198"/>
    </location>
</feature>
<feature type="domain" description="W2" evidence="7">
    <location>
        <begin position="258"/>
        <end position="415"/>
    </location>
</feature>
<evidence type="ECO:0000259" key="7">
    <source>
        <dbReference type="PROSITE" id="PS51363"/>
    </source>
</evidence>
<dbReference type="Gene3D" id="3.30.30.170">
    <property type="match status" value="1"/>
</dbReference>
<sequence>MTLVNICRDNKDPFYRYKMPLIVSKIEGRGNGIRTAIVNTSDVARALSRPPAYITKYFGVELGSAAKINEADDRYIVNGAHEASKLQDLLDGFISKFVLCAACQNPETDLIKLKDGTLTRDCKACGHRSPIDMRHKLTTYIIKNPPSTAKQGKGKKAATASANVGGASTDELVSGEVNGSHANSDEDGSPQPDDEDYDDDELARKINAEASQIGDRPLSSNGNGSNAAGEEWAVDMSEEAIRARQRDISGSMASMTLDEKESNPYDQLGDWITNGTNLSDVEIYKKLVELEIAEDYRACQVIAQTLFSAEKIVEDIGAHAGLLCKLVGSTSKGERYFLGGIERFVGIDHPELVKNITAIFEALYDNDIISEDAFLDWGEHVSKKYVDKETFRKIRKAAKPFLDWLAEAEEEDSSDDDEDEL</sequence>
<dbReference type="InterPro" id="IPR016024">
    <property type="entry name" value="ARM-type_fold"/>
</dbReference>
<dbReference type="GO" id="GO:0003743">
    <property type="term" value="F:translation initiation factor activity"/>
    <property type="evidence" value="ECO:0007669"/>
    <property type="project" value="UniProtKB-KW"/>
</dbReference>
<dbReference type="FunFam" id="3.30.30.170:FF:000002">
    <property type="entry name" value="Eukaryotic translation initiation factor 5"/>
    <property type="match status" value="1"/>
</dbReference>
<dbReference type="PANTHER" id="PTHR23001:SF7">
    <property type="entry name" value="EUKARYOTIC TRANSLATION INITIATION FACTOR 5"/>
    <property type="match status" value="1"/>
</dbReference>
<dbReference type="Gene3D" id="1.25.40.180">
    <property type="match status" value="1"/>
</dbReference>
<dbReference type="GO" id="GO:0005525">
    <property type="term" value="F:GTP binding"/>
    <property type="evidence" value="ECO:0007669"/>
    <property type="project" value="UniProtKB-KW"/>
</dbReference>
<evidence type="ECO:0000256" key="5">
    <source>
        <dbReference type="ARBA" id="ARBA00023134"/>
    </source>
</evidence>
<dbReference type="Gene3D" id="2.20.25.350">
    <property type="match status" value="1"/>
</dbReference>
<keyword evidence="5" id="KW-0342">GTP-binding</keyword>
<reference evidence="8 9" key="1">
    <citation type="submission" date="2019-09" db="EMBL/GenBank/DDBJ databases">
        <authorList>
            <person name="Brejova B."/>
        </authorList>
    </citation>
    <scope>NUCLEOTIDE SEQUENCE [LARGE SCALE GENOMIC DNA]</scope>
</reference>
<dbReference type="Pfam" id="PF01873">
    <property type="entry name" value="eIF-5_eIF-2B"/>
    <property type="match status" value="1"/>
</dbReference>
<keyword evidence="4" id="KW-0648">Protein biosynthesis</keyword>
<dbReference type="GO" id="GO:0001732">
    <property type="term" value="P:formation of cytoplasmic translation initiation complex"/>
    <property type="evidence" value="ECO:0007669"/>
    <property type="project" value="TreeGrafter"/>
</dbReference>
<dbReference type="InterPro" id="IPR003307">
    <property type="entry name" value="W2_domain"/>
</dbReference>
<evidence type="ECO:0000256" key="4">
    <source>
        <dbReference type="ARBA" id="ARBA00022917"/>
    </source>
</evidence>
<evidence type="ECO:0000256" key="3">
    <source>
        <dbReference type="ARBA" id="ARBA00022741"/>
    </source>
</evidence>
<dbReference type="RefSeq" id="XP_031856334.1">
    <property type="nucleotide sequence ID" value="XM_032000443.1"/>
</dbReference>
<dbReference type="FunFam" id="1.25.40.180:FF:000031">
    <property type="entry name" value="Eukaryotic translation initiation factor 5"/>
    <property type="match status" value="1"/>
</dbReference>
<protein>
    <recommendedName>
        <fullName evidence="7">W2 domain-containing protein</fullName>
    </recommendedName>
</protein>
<dbReference type="AlphaFoldDB" id="A0A5E8C3H5"/>
<accession>A0A5E8C3H5</accession>
<dbReference type="GO" id="GO:0071074">
    <property type="term" value="F:eukaryotic initiation factor eIF2 binding"/>
    <property type="evidence" value="ECO:0007669"/>
    <property type="project" value="TreeGrafter"/>
</dbReference>
<dbReference type="PANTHER" id="PTHR23001">
    <property type="entry name" value="EUKARYOTIC TRANSLATION INITIATION FACTOR"/>
    <property type="match status" value="1"/>
</dbReference>
<dbReference type="EMBL" id="CABVLU010000005">
    <property type="protein sequence ID" value="VVT57505.1"/>
    <property type="molecule type" value="Genomic_DNA"/>
</dbReference>
<dbReference type="InterPro" id="IPR045196">
    <property type="entry name" value="IF2/IF5"/>
</dbReference>
<evidence type="ECO:0000256" key="1">
    <source>
        <dbReference type="ARBA" id="ARBA00010397"/>
    </source>
</evidence>
<dbReference type="PROSITE" id="PS51363">
    <property type="entry name" value="W2"/>
    <property type="match status" value="1"/>
</dbReference>
<dbReference type="GeneID" id="43584543"/>
<dbReference type="InterPro" id="IPR002735">
    <property type="entry name" value="Transl_init_fac_IF2/IF5_dom"/>
</dbReference>
<keyword evidence="2" id="KW-0396">Initiation factor</keyword>
<dbReference type="SUPFAM" id="SSF75689">
    <property type="entry name" value="Zinc-binding domain of translation initiation factor 2 beta"/>
    <property type="match status" value="1"/>
</dbReference>
<dbReference type="GO" id="GO:0005092">
    <property type="term" value="F:GDP-dissociation inhibitor activity"/>
    <property type="evidence" value="ECO:0007669"/>
    <property type="project" value="TreeGrafter"/>
</dbReference>
<dbReference type="Pfam" id="PF02020">
    <property type="entry name" value="W2"/>
    <property type="match status" value="1"/>
</dbReference>
<keyword evidence="3" id="KW-0547">Nucleotide-binding</keyword>
<dbReference type="GO" id="GO:0005829">
    <property type="term" value="C:cytosol"/>
    <property type="evidence" value="ECO:0007669"/>
    <property type="project" value="TreeGrafter"/>
</dbReference>
<feature type="region of interest" description="Disordered" evidence="6">
    <location>
        <begin position="144"/>
        <end position="198"/>
    </location>
</feature>
<feature type="region of interest" description="Disordered" evidence="6">
    <location>
        <begin position="209"/>
        <end position="228"/>
    </location>
</feature>
<dbReference type="CDD" id="cd11561">
    <property type="entry name" value="W2_eIF5"/>
    <property type="match status" value="1"/>
</dbReference>
<keyword evidence="9" id="KW-1185">Reference proteome</keyword>
<dbReference type="SUPFAM" id="SSF100966">
    <property type="entry name" value="Translation initiation factor 2 beta, aIF2beta, N-terminal domain"/>
    <property type="match status" value="1"/>
</dbReference>
<dbReference type="OrthoDB" id="10250831at2759"/>
<dbReference type="InterPro" id="IPR016189">
    <property type="entry name" value="Transl_init_fac_IF2/IF5_N"/>
</dbReference>
<name>A0A5E8C3H5_9ASCO</name>
<comment type="similarity">
    <text evidence="1">Belongs to the eIF-2-beta/eIF-5 family.</text>
</comment>